<dbReference type="EMBL" id="CM017877">
    <property type="protein sequence ID" value="KAG1347215.1"/>
    <property type="molecule type" value="Genomic_DNA"/>
</dbReference>
<dbReference type="PANTHER" id="PTHR34379">
    <property type="entry name" value="OS07G0553800 PROTEIN"/>
    <property type="match status" value="1"/>
</dbReference>
<dbReference type="Proteomes" id="UP000797356">
    <property type="component" value="Chromosome 6"/>
</dbReference>
<gene>
    <name evidence="3" type="ORF">COCNU_06G010440</name>
</gene>
<dbReference type="PANTHER" id="PTHR34379:SF6">
    <property type="entry name" value="PROTEIN 3F"/>
    <property type="match status" value="1"/>
</dbReference>
<feature type="transmembrane region" description="Helical" evidence="2">
    <location>
        <begin position="173"/>
        <end position="195"/>
    </location>
</feature>
<evidence type="ECO:0000313" key="3">
    <source>
        <dbReference type="EMBL" id="KAG1347215.1"/>
    </source>
</evidence>
<sequence>MRARGKLGGHFLCFGAVDPAEGEAVVKTRDSSAGSSGRSEVLVPEARRHGRRLDRRVLAKIFGSVMFVSALRTRKEGKDPNLSVARKASDDKRAAEWSGKSSYGDYQTAVAIFSSSSWTSSSTSSSSCLSSASSSWFRQPELRRKRASRIPESRNHQPPARAPARNYGSATGLFLLLLSLFVMVFCGRLYAILWTSSWLCFVPRRSSDAGLAVVNVAATASPELRRKGLEENGKKRIVLEGLLERNRRV</sequence>
<keyword evidence="4" id="KW-1185">Reference proteome</keyword>
<comment type="caution">
    <text evidence="3">The sequence shown here is derived from an EMBL/GenBank/DDBJ whole genome shotgun (WGS) entry which is preliminary data.</text>
</comment>
<feature type="region of interest" description="Disordered" evidence="1">
    <location>
        <begin position="145"/>
        <end position="164"/>
    </location>
</feature>
<keyword evidence="2" id="KW-1133">Transmembrane helix</keyword>
<protein>
    <submittedName>
        <fullName evidence="3">Uncharacterized protein</fullName>
    </submittedName>
</protein>
<accession>A0A8K0N348</accession>
<dbReference type="InterPro" id="IPR040411">
    <property type="entry name" value="At5g23160-like"/>
</dbReference>
<keyword evidence="2" id="KW-0472">Membrane</keyword>
<proteinExistence type="predicted"/>
<reference evidence="3" key="1">
    <citation type="journal article" date="2017" name="Gigascience">
        <title>The genome draft of coconut (Cocos nucifera).</title>
        <authorList>
            <person name="Xiao Y."/>
            <person name="Xu P."/>
            <person name="Fan H."/>
            <person name="Baudouin L."/>
            <person name="Xia W."/>
            <person name="Bocs S."/>
            <person name="Xu J."/>
            <person name="Li Q."/>
            <person name="Guo A."/>
            <person name="Zhou L."/>
            <person name="Li J."/>
            <person name="Wu Y."/>
            <person name="Ma Z."/>
            <person name="Armero A."/>
            <person name="Issali A.E."/>
            <person name="Liu N."/>
            <person name="Peng M."/>
            <person name="Yang Y."/>
        </authorList>
    </citation>
    <scope>NUCLEOTIDE SEQUENCE</scope>
    <source>
        <tissue evidence="3">Spear leaf of Hainan Tall coconut</tissue>
    </source>
</reference>
<evidence type="ECO:0000256" key="1">
    <source>
        <dbReference type="SAM" id="MobiDB-lite"/>
    </source>
</evidence>
<organism evidence="3 4">
    <name type="scientific">Cocos nucifera</name>
    <name type="common">Coconut palm</name>
    <dbReference type="NCBI Taxonomy" id="13894"/>
    <lineage>
        <taxon>Eukaryota</taxon>
        <taxon>Viridiplantae</taxon>
        <taxon>Streptophyta</taxon>
        <taxon>Embryophyta</taxon>
        <taxon>Tracheophyta</taxon>
        <taxon>Spermatophyta</taxon>
        <taxon>Magnoliopsida</taxon>
        <taxon>Liliopsida</taxon>
        <taxon>Arecaceae</taxon>
        <taxon>Arecoideae</taxon>
        <taxon>Cocoseae</taxon>
        <taxon>Attaleinae</taxon>
        <taxon>Cocos</taxon>
    </lineage>
</organism>
<dbReference type="OrthoDB" id="1886721at2759"/>
<reference evidence="3" key="2">
    <citation type="submission" date="2019-07" db="EMBL/GenBank/DDBJ databases">
        <authorList>
            <person name="Yang Y."/>
            <person name="Bocs S."/>
            <person name="Baudouin L."/>
        </authorList>
    </citation>
    <scope>NUCLEOTIDE SEQUENCE</scope>
    <source>
        <tissue evidence="3">Spear leaf of Hainan Tall coconut</tissue>
    </source>
</reference>
<dbReference type="AlphaFoldDB" id="A0A8K0N348"/>
<evidence type="ECO:0000256" key="2">
    <source>
        <dbReference type="SAM" id="Phobius"/>
    </source>
</evidence>
<evidence type="ECO:0000313" key="4">
    <source>
        <dbReference type="Proteomes" id="UP000797356"/>
    </source>
</evidence>
<name>A0A8K0N348_COCNU</name>
<keyword evidence="2" id="KW-0812">Transmembrane</keyword>